<dbReference type="Pfam" id="PF12840">
    <property type="entry name" value="HTH_20"/>
    <property type="match status" value="1"/>
</dbReference>
<dbReference type="Gene3D" id="1.10.10.10">
    <property type="entry name" value="Winged helix-like DNA-binding domain superfamily/Winged helix DNA-binding domain"/>
    <property type="match status" value="1"/>
</dbReference>
<dbReference type="OrthoDB" id="3399802at2"/>
<accession>H0E3X5</accession>
<dbReference type="PATRIC" id="fig|1097667.3.peg.1489"/>
<dbReference type="AlphaFoldDB" id="H0E3X5"/>
<dbReference type="CDD" id="cd00090">
    <property type="entry name" value="HTH_ARSR"/>
    <property type="match status" value="1"/>
</dbReference>
<comment type="caution">
    <text evidence="1">The sequence shown here is derived from an EMBL/GenBank/DDBJ whole genome shotgun (WGS) entry which is preliminary data.</text>
</comment>
<reference evidence="1 2" key="1">
    <citation type="journal article" date="2013" name="Biodegradation">
        <title>Quantitative proteomic analysis of ibuprofen-degrading Patulibacter sp. strain I11.</title>
        <authorList>
            <person name="Almeida B."/>
            <person name="Kjeldal H."/>
            <person name="Lolas I."/>
            <person name="Knudsen A.D."/>
            <person name="Carvalho G."/>
            <person name="Nielsen K.L."/>
            <person name="Barreto Crespo M.T."/>
            <person name="Stensballe A."/>
            <person name="Nielsen J.L."/>
        </authorList>
    </citation>
    <scope>NUCLEOTIDE SEQUENCE [LARGE SCALE GENOMIC DNA]</scope>
    <source>
        <strain evidence="1 2">I11</strain>
    </source>
</reference>
<gene>
    <name evidence="1" type="ORF">PAI11_15000</name>
</gene>
<dbReference type="InterPro" id="IPR036390">
    <property type="entry name" value="WH_DNA-bd_sf"/>
</dbReference>
<dbReference type="InterPro" id="IPR011991">
    <property type="entry name" value="ArsR-like_HTH"/>
</dbReference>
<evidence type="ECO:0000313" key="1">
    <source>
        <dbReference type="EMBL" id="EHN11623.1"/>
    </source>
</evidence>
<keyword evidence="2" id="KW-1185">Reference proteome</keyword>
<sequence length="228" mass="23631">MDDPGLDAIAALGGLADPVRRRLYEAVAGSPTPIGRGEAADAAGITRTLAAYHLDRLAKDGLLVVSYARRSGRSGPGAGRPAKLYARAEAEFAATAPPRDYGLAALLLAEAAAGDATGTTGRALRAAAEQLGRELADADPAPATVEDALRSRGYEPYDDDGTLRLRNCPFHAAAQRHPDVVCAMNLALLDGLASGLACPAQPQLDPGPDRCCVAIPAADRTLRRGSRR</sequence>
<dbReference type="Proteomes" id="UP000005143">
    <property type="component" value="Unassembled WGS sequence"/>
</dbReference>
<dbReference type="EMBL" id="AGUD01000084">
    <property type="protein sequence ID" value="EHN11623.1"/>
    <property type="molecule type" value="Genomic_DNA"/>
</dbReference>
<proteinExistence type="predicted"/>
<dbReference type="RefSeq" id="WP_007572728.1">
    <property type="nucleotide sequence ID" value="NZ_AGUD01000084.1"/>
</dbReference>
<protein>
    <submittedName>
        <fullName evidence="1">Putativetranscriptional regulator</fullName>
    </submittedName>
</protein>
<dbReference type="SUPFAM" id="SSF46785">
    <property type="entry name" value="Winged helix' DNA-binding domain"/>
    <property type="match status" value="1"/>
</dbReference>
<organism evidence="1 2">
    <name type="scientific">Patulibacter medicamentivorans</name>
    <dbReference type="NCBI Taxonomy" id="1097667"/>
    <lineage>
        <taxon>Bacteria</taxon>
        <taxon>Bacillati</taxon>
        <taxon>Actinomycetota</taxon>
        <taxon>Thermoleophilia</taxon>
        <taxon>Solirubrobacterales</taxon>
        <taxon>Patulibacteraceae</taxon>
        <taxon>Patulibacter</taxon>
    </lineage>
</organism>
<dbReference type="InterPro" id="IPR036388">
    <property type="entry name" value="WH-like_DNA-bd_sf"/>
</dbReference>
<evidence type="ECO:0000313" key="2">
    <source>
        <dbReference type="Proteomes" id="UP000005143"/>
    </source>
</evidence>
<name>H0E3X5_9ACTN</name>